<dbReference type="Proteomes" id="UP000600247">
    <property type="component" value="Unassembled WGS sequence"/>
</dbReference>
<accession>A0A917HBE9</accession>
<dbReference type="InterPro" id="IPR050664">
    <property type="entry name" value="Octanoyltrans_LipM/LipL"/>
</dbReference>
<dbReference type="Pfam" id="PF21948">
    <property type="entry name" value="LplA-B_cat"/>
    <property type="match status" value="1"/>
</dbReference>
<evidence type="ECO:0000313" key="3">
    <source>
        <dbReference type="Proteomes" id="UP000600247"/>
    </source>
</evidence>
<proteinExistence type="predicted"/>
<reference evidence="2 3" key="1">
    <citation type="journal article" date="2014" name="Int. J. Syst. Evol. Microbiol.">
        <title>Complete genome sequence of Corynebacterium casei LMG S-19264T (=DSM 44701T), isolated from a smear-ripened cheese.</title>
        <authorList>
            <consortium name="US DOE Joint Genome Institute (JGI-PGF)"/>
            <person name="Walter F."/>
            <person name="Albersmeier A."/>
            <person name="Kalinowski J."/>
            <person name="Ruckert C."/>
        </authorList>
    </citation>
    <scope>NUCLEOTIDE SEQUENCE [LARGE SCALE GENOMIC DNA]</scope>
    <source>
        <strain evidence="2 3">CGMCC 1.15286</strain>
    </source>
</reference>
<protein>
    <recommendedName>
        <fullName evidence="1">BPL/LPL catalytic domain-containing protein</fullName>
    </recommendedName>
</protein>
<keyword evidence="3" id="KW-1185">Reference proteome</keyword>
<dbReference type="InterPro" id="IPR045864">
    <property type="entry name" value="aa-tRNA-synth_II/BPL/LPL"/>
</dbReference>
<dbReference type="InterPro" id="IPR004143">
    <property type="entry name" value="BPL_LPL_catalytic"/>
</dbReference>
<dbReference type="PANTHER" id="PTHR43679">
    <property type="entry name" value="OCTANOYLTRANSFERASE LIPM-RELATED"/>
    <property type="match status" value="1"/>
</dbReference>
<feature type="domain" description="BPL/LPL catalytic" evidence="1">
    <location>
        <begin position="48"/>
        <end position="233"/>
    </location>
</feature>
<dbReference type="AlphaFoldDB" id="A0A917HBE9"/>
<organism evidence="2 3">
    <name type="scientific">Paenibacillus radicis</name>
    <name type="common">ex Gao et al. 2016</name>
    <dbReference type="NCBI Taxonomy" id="1737354"/>
    <lineage>
        <taxon>Bacteria</taxon>
        <taxon>Bacillati</taxon>
        <taxon>Bacillota</taxon>
        <taxon>Bacilli</taxon>
        <taxon>Bacillales</taxon>
        <taxon>Paenibacillaceae</taxon>
        <taxon>Paenibacillus</taxon>
    </lineage>
</organism>
<dbReference type="GO" id="GO:0016740">
    <property type="term" value="F:transferase activity"/>
    <property type="evidence" value="ECO:0007669"/>
    <property type="project" value="UniProtKB-ARBA"/>
</dbReference>
<dbReference type="GO" id="GO:0140096">
    <property type="term" value="F:catalytic activity, acting on a protein"/>
    <property type="evidence" value="ECO:0007669"/>
    <property type="project" value="UniProtKB-ARBA"/>
</dbReference>
<dbReference type="GO" id="GO:0009249">
    <property type="term" value="P:protein lipoylation"/>
    <property type="evidence" value="ECO:0007669"/>
    <property type="project" value="UniProtKB-ARBA"/>
</dbReference>
<evidence type="ECO:0000259" key="1">
    <source>
        <dbReference type="PROSITE" id="PS51733"/>
    </source>
</evidence>
<sequence>MLGDEANDAQALGLDQMLLLDRMDEGSADNDPLYPFALDELLCRSAGQGGPAICHIWRHPRAFIMGLRDSRLPAAYEAQQWLEAQGWSTAVRHSGGAAVPLDYGVVNVSLILPKSDTLDFRFHGDFERMYGLIRHALRSTGRQVDKGEIAGAYCPGDYDLSIGGLKFCGIAQRRQAHAYIVQAFVVAAGSGRERASLVRSFYERAAGGDRNADYPRVTEESTASLEELAGLGPNAAEVFAEALKRVIRSGQTVTGMQEAAASLNMPTEERIRDMIGTLRGRYAIGPGGN</sequence>
<dbReference type="Gene3D" id="3.30.930.10">
    <property type="entry name" value="Bira Bifunctional Protein, Domain 2"/>
    <property type="match status" value="1"/>
</dbReference>
<name>A0A917HBE9_9BACL</name>
<gene>
    <name evidence="2" type="ORF">GCM10010918_31710</name>
</gene>
<evidence type="ECO:0000313" key="2">
    <source>
        <dbReference type="EMBL" id="GGG73319.1"/>
    </source>
</evidence>
<dbReference type="PANTHER" id="PTHR43679:SF2">
    <property type="entry name" value="OCTANOYL-[GCVH]:PROTEIN N-OCTANOYLTRANSFERASE"/>
    <property type="match status" value="1"/>
</dbReference>
<dbReference type="SUPFAM" id="SSF55681">
    <property type="entry name" value="Class II aaRS and biotin synthetases"/>
    <property type="match status" value="1"/>
</dbReference>
<comment type="caution">
    <text evidence="2">The sequence shown here is derived from an EMBL/GenBank/DDBJ whole genome shotgun (WGS) entry which is preliminary data.</text>
</comment>
<dbReference type="PROSITE" id="PS51733">
    <property type="entry name" value="BPL_LPL_CATALYTIC"/>
    <property type="match status" value="1"/>
</dbReference>
<dbReference type="EMBL" id="BMHY01000005">
    <property type="protein sequence ID" value="GGG73319.1"/>
    <property type="molecule type" value="Genomic_DNA"/>
</dbReference>